<reference evidence="5 6" key="1">
    <citation type="journal article" date="2016" name="Mol. Biol. Evol.">
        <title>Comparative Genomics of Early-Diverging Mushroom-Forming Fungi Provides Insights into the Origins of Lignocellulose Decay Capabilities.</title>
        <authorList>
            <person name="Nagy L.G."/>
            <person name="Riley R."/>
            <person name="Tritt A."/>
            <person name="Adam C."/>
            <person name="Daum C."/>
            <person name="Floudas D."/>
            <person name="Sun H."/>
            <person name="Yadav J.S."/>
            <person name="Pangilinan J."/>
            <person name="Larsson K.H."/>
            <person name="Matsuura K."/>
            <person name="Barry K."/>
            <person name="Labutti K."/>
            <person name="Kuo R."/>
            <person name="Ohm R.A."/>
            <person name="Bhattacharya S.S."/>
            <person name="Shirouzu T."/>
            <person name="Yoshinaga Y."/>
            <person name="Martin F.M."/>
            <person name="Grigoriev I.V."/>
            <person name="Hibbett D.S."/>
        </authorList>
    </citation>
    <scope>NUCLEOTIDE SEQUENCE [LARGE SCALE GENOMIC DNA]</scope>
    <source>
        <strain evidence="5 6">CBS 109695</strain>
    </source>
</reference>
<comment type="similarity">
    <text evidence="4">Belongs to the class I-like SAM-binding methyltransferase superfamily.</text>
</comment>
<name>A0A166LAL0_9AGAM</name>
<evidence type="ECO:0000256" key="4">
    <source>
        <dbReference type="ARBA" id="ARBA00038314"/>
    </source>
</evidence>
<dbReference type="PANTHER" id="PTHR35897:SF1">
    <property type="entry name" value="METHYLTRANSFERASE AUSD"/>
    <property type="match status" value="1"/>
</dbReference>
<gene>
    <name evidence="5" type="ORF">FIBSPDRAFT_738470</name>
</gene>
<protein>
    <recommendedName>
        <fullName evidence="7">Methyltransferase domain-containing protein</fullName>
    </recommendedName>
</protein>
<evidence type="ECO:0000256" key="3">
    <source>
        <dbReference type="ARBA" id="ARBA00022691"/>
    </source>
</evidence>
<dbReference type="Proteomes" id="UP000076532">
    <property type="component" value="Unassembled WGS sequence"/>
</dbReference>
<evidence type="ECO:0008006" key="7">
    <source>
        <dbReference type="Google" id="ProtNLM"/>
    </source>
</evidence>
<dbReference type="OrthoDB" id="2094832at2759"/>
<dbReference type="InterPro" id="IPR051654">
    <property type="entry name" value="Meroterpenoid_MTases"/>
</dbReference>
<sequence length="308" mass="33948">MSGKYTPELDHEFYYALAPHEMEFLRQQTGISDDAKLKAHLVALQEKAYKASADSAICAPQIHPYACIRRFAFTTLKIAGQPVYPDVLKLGKERKNAVLLDIGCCFGNDLRKVVADGFPITGVIGADLHKDFWDLGHELYMDLDSFLVPFIEGNVFDVSLIDPTPPTYSRASTPPPALSSLTSLNPLRGHVSAIHASSLFHLFDEAHQLKLAQALAALLSTETGSVIFGSHNGLHEDGFKSGSRRERMFCHSPQSWEALWNGGIFKKGQVKVEAKIVDNMRKDPSAGDKPVIVLLLVWSVTRCEGSLE</sequence>
<dbReference type="STRING" id="436010.A0A166LAL0"/>
<evidence type="ECO:0000256" key="2">
    <source>
        <dbReference type="ARBA" id="ARBA00022679"/>
    </source>
</evidence>
<evidence type="ECO:0000313" key="6">
    <source>
        <dbReference type="Proteomes" id="UP000076532"/>
    </source>
</evidence>
<dbReference type="PANTHER" id="PTHR35897">
    <property type="entry name" value="METHYLTRANSFERASE AUSD"/>
    <property type="match status" value="1"/>
</dbReference>
<dbReference type="GO" id="GO:0016740">
    <property type="term" value="F:transferase activity"/>
    <property type="evidence" value="ECO:0007669"/>
    <property type="project" value="UniProtKB-KW"/>
</dbReference>
<keyword evidence="6" id="KW-1185">Reference proteome</keyword>
<dbReference type="InterPro" id="IPR029063">
    <property type="entry name" value="SAM-dependent_MTases_sf"/>
</dbReference>
<evidence type="ECO:0000256" key="1">
    <source>
        <dbReference type="ARBA" id="ARBA00005179"/>
    </source>
</evidence>
<dbReference type="EMBL" id="KV417537">
    <property type="protein sequence ID" value="KZP22750.1"/>
    <property type="molecule type" value="Genomic_DNA"/>
</dbReference>
<keyword evidence="3" id="KW-0949">S-adenosyl-L-methionine</keyword>
<dbReference type="AlphaFoldDB" id="A0A166LAL0"/>
<accession>A0A166LAL0</accession>
<dbReference type="Gene3D" id="3.40.50.150">
    <property type="entry name" value="Vaccinia Virus protein VP39"/>
    <property type="match status" value="1"/>
</dbReference>
<proteinExistence type="inferred from homology"/>
<comment type="pathway">
    <text evidence="1">Secondary metabolite biosynthesis.</text>
</comment>
<dbReference type="SUPFAM" id="SSF53335">
    <property type="entry name" value="S-adenosyl-L-methionine-dependent methyltransferases"/>
    <property type="match status" value="1"/>
</dbReference>
<evidence type="ECO:0000313" key="5">
    <source>
        <dbReference type="EMBL" id="KZP22750.1"/>
    </source>
</evidence>
<organism evidence="5 6">
    <name type="scientific">Athelia psychrophila</name>
    <dbReference type="NCBI Taxonomy" id="1759441"/>
    <lineage>
        <taxon>Eukaryota</taxon>
        <taxon>Fungi</taxon>
        <taxon>Dikarya</taxon>
        <taxon>Basidiomycota</taxon>
        <taxon>Agaricomycotina</taxon>
        <taxon>Agaricomycetes</taxon>
        <taxon>Agaricomycetidae</taxon>
        <taxon>Atheliales</taxon>
        <taxon>Atheliaceae</taxon>
        <taxon>Athelia</taxon>
    </lineage>
</organism>
<keyword evidence="2" id="KW-0808">Transferase</keyword>